<gene>
    <name evidence="2" type="ORF">HMPREF0520_0307</name>
</gene>
<comment type="caution">
    <text evidence="2">The sequence shown here is derived from an EMBL/GenBank/DDBJ whole genome shotgun (WGS) entry which is preliminary data.</text>
</comment>
<keyword evidence="1" id="KW-1133">Transmembrane helix</keyword>
<feature type="transmembrane region" description="Helical" evidence="1">
    <location>
        <begin position="21"/>
        <end position="39"/>
    </location>
</feature>
<accession>C8PB37</accession>
<keyword evidence="1" id="KW-0472">Membrane</keyword>
<dbReference type="EMBL" id="ACLN01000004">
    <property type="protein sequence ID" value="EEW51986.1"/>
    <property type="molecule type" value="Genomic_DNA"/>
</dbReference>
<dbReference type="Proteomes" id="UP000004115">
    <property type="component" value="Unassembled WGS sequence"/>
</dbReference>
<sequence length="44" mass="5168">MNSKISLDKYCKKLFPNFLNIFYKKTLLFIKIHGIILFVDDMGG</sequence>
<evidence type="ECO:0000256" key="1">
    <source>
        <dbReference type="SAM" id="Phobius"/>
    </source>
</evidence>
<proteinExistence type="predicted"/>
<keyword evidence="1" id="KW-0812">Transmembrane</keyword>
<reference evidence="2 3" key="1">
    <citation type="submission" date="2009-09" db="EMBL/GenBank/DDBJ databases">
        <authorList>
            <person name="Qin X."/>
            <person name="Bachman B."/>
            <person name="Battles P."/>
            <person name="Bell A."/>
            <person name="Bess C."/>
            <person name="Bickham C."/>
            <person name="Chaboub L."/>
            <person name="Chen D."/>
            <person name="Coyle M."/>
            <person name="Deiros D.R."/>
            <person name="Dinh H."/>
            <person name="Forbes L."/>
            <person name="Fowler G."/>
            <person name="Francisco L."/>
            <person name="Fu Q."/>
            <person name="Gubbala S."/>
            <person name="Hale W."/>
            <person name="Han Y."/>
            <person name="Hemphill L."/>
            <person name="Highlander S.K."/>
            <person name="Hirani K."/>
            <person name="Hogues M."/>
            <person name="Jackson L."/>
            <person name="Jakkamsetti A."/>
            <person name="Javaid M."/>
            <person name="Jiang H."/>
            <person name="Korchina V."/>
            <person name="Kovar C."/>
            <person name="Lara F."/>
            <person name="Lee S."/>
            <person name="Mata R."/>
            <person name="Mathew T."/>
            <person name="Moen C."/>
            <person name="Morales K."/>
            <person name="Munidasa M."/>
            <person name="Nazareth L."/>
            <person name="Ngo R."/>
            <person name="Nguyen L."/>
            <person name="Okwuonu G."/>
            <person name="Ongeri F."/>
            <person name="Patil S."/>
            <person name="Petrosino J."/>
            <person name="Pham C."/>
            <person name="Pham P."/>
            <person name="Pu L.-L."/>
            <person name="Puazo M."/>
            <person name="Raj R."/>
            <person name="Reid J."/>
            <person name="Rouhana J."/>
            <person name="Saada N."/>
            <person name="Shang Y."/>
            <person name="Simmons D."/>
            <person name="Thornton R."/>
            <person name="Warren J."/>
            <person name="Weissenberger G."/>
            <person name="Zhang J."/>
            <person name="Zhang L."/>
            <person name="Zhou C."/>
            <person name="Zhu D."/>
            <person name="Muzny D."/>
            <person name="Worley K."/>
            <person name="Gibbs R."/>
        </authorList>
    </citation>
    <scope>NUCLEOTIDE SEQUENCE [LARGE SCALE GENOMIC DNA]</scope>
    <source>
        <strain evidence="2 3">DSM 13335</strain>
    </source>
</reference>
<dbReference type="AlphaFoldDB" id="C8PB37"/>
<organism evidence="2 3">
    <name type="scientific">Lactobacillus iners DSM 13335</name>
    <dbReference type="NCBI Taxonomy" id="525328"/>
    <lineage>
        <taxon>Bacteria</taxon>
        <taxon>Bacillati</taxon>
        <taxon>Bacillota</taxon>
        <taxon>Bacilli</taxon>
        <taxon>Lactobacillales</taxon>
        <taxon>Lactobacillaceae</taxon>
        <taxon>Lactobacillus</taxon>
    </lineage>
</organism>
<keyword evidence="3" id="KW-1185">Reference proteome</keyword>
<evidence type="ECO:0000313" key="3">
    <source>
        <dbReference type="Proteomes" id="UP000004115"/>
    </source>
</evidence>
<evidence type="ECO:0000313" key="2">
    <source>
        <dbReference type="EMBL" id="EEW51986.1"/>
    </source>
</evidence>
<protein>
    <submittedName>
        <fullName evidence="2">Uncharacterized protein</fullName>
    </submittedName>
</protein>
<name>C8PB37_9LACO</name>
<dbReference type="HOGENOM" id="CLU_3217847_0_0_9"/>